<proteinExistence type="predicted"/>
<evidence type="ECO:0000259" key="13">
    <source>
        <dbReference type="Pfam" id="PF18139"/>
    </source>
</evidence>
<dbReference type="RefSeq" id="XP_053541593.1">
    <property type="nucleotide sequence ID" value="XM_053685618.1"/>
</dbReference>
<keyword evidence="4 10" id="KW-1133">Transmembrane helix</keyword>
<evidence type="ECO:0000256" key="7">
    <source>
        <dbReference type="ARBA" id="ARBA00023303"/>
    </source>
</evidence>
<keyword evidence="16" id="KW-0675">Receptor</keyword>
<dbReference type="InterPro" id="IPR041491">
    <property type="entry name" value="TRPM_SLOG"/>
</dbReference>
<feature type="compositionally biased region" description="Basic and acidic residues" evidence="9">
    <location>
        <begin position="1504"/>
        <end position="1517"/>
    </location>
</feature>
<keyword evidence="15" id="KW-1185">Reference proteome</keyword>
<dbReference type="InterPro" id="IPR057366">
    <property type="entry name" value="TRPM-like"/>
</dbReference>
<dbReference type="Proteomes" id="UP000221080">
    <property type="component" value="Chromosome 14"/>
</dbReference>
<evidence type="ECO:0000256" key="2">
    <source>
        <dbReference type="ARBA" id="ARBA00022448"/>
    </source>
</evidence>
<gene>
    <name evidence="16" type="primary">LOC108274564</name>
</gene>
<dbReference type="KEGG" id="ipu:108274564"/>
<feature type="domain" description="TRPM tetramerisation" evidence="12">
    <location>
        <begin position="1112"/>
        <end position="1166"/>
    </location>
</feature>
<evidence type="ECO:0000259" key="11">
    <source>
        <dbReference type="Pfam" id="PF00520"/>
    </source>
</evidence>
<feature type="domain" description="Ion transport" evidence="11">
    <location>
        <begin position="774"/>
        <end position="1016"/>
    </location>
</feature>
<feature type="transmembrane region" description="Helical" evidence="10">
    <location>
        <begin position="986"/>
        <end position="1012"/>
    </location>
</feature>
<feature type="domain" description="TRPM-like" evidence="14">
    <location>
        <begin position="384"/>
        <end position="650"/>
    </location>
</feature>
<feature type="transmembrane region" description="Helical" evidence="10">
    <location>
        <begin position="854"/>
        <end position="872"/>
    </location>
</feature>
<dbReference type="PANTHER" id="PTHR13800:SF13">
    <property type="entry name" value="TRANSIENT RECEPTOR POTENTIAL CATION CHANNEL SUBFAMILY M MEMBER 1"/>
    <property type="match status" value="1"/>
</dbReference>
<keyword evidence="3 10" id="KW-0812">Transmembrane</keyword>
<dbReference type="Pfam" id="PF16519">
    <property type="entry name" value="TRPM_tetra"/>
    <property type="match status" value="1"/>
</dbReference>
<dbReference type="Pfam" id="PF25508">
    <property type="entry name" value="TRPM2"/>
    <property type="match status" value="1"/>
</dbReference>
<feature type="transmembrane region" description="Helical" evidence="10">
    <location>
        <begin position="893"/>
        <end position="913"/>
    </location>
</feature>
<dbReference type="GeneID" id="108274564"/>
<feature type="region of interest" description="Disordered" evidence="9">
    <location>
        <begin position="1464"/>
        <end position="1517"/>
    </location>
</feature>
<dbReference type="Gene3D" id="1.20.5.1010">
    <property type="entry name" value="TRPM, tetramerisation domain"/>
    <property type="match status" value="1"/>
</dbReference>
<protein>
    <submittedName>
        <fullName evidence="16">Transient receptor potential cation channel subfamily M member 1 isoform X1</fullName>
    </submittedName>
</protein>
<dbReference type="PANTHER" id="PTHR13800">
    <property type="entry name" value="TRANSIENT RECEPTOR POTENTIAL CATION CHANNEL, SUBFAMILY M, MEMBER 6"/>
    <property type="match status" value="1"/>
</dbReference>
<evidence type="ECO:0000256" key="9">
    <source>
        <dbReference type="SAM" id="MobiDB-lite"/>
    </source>
</evidence>
<evidence type="ECO:0000313" key="15">
    <source>
        <dbReference type="Proteomes" id="UP000221080"/>
    </source>
</evidence>
<name>A0A9F7TNA2_ICTPU</name>
<evidence type="ECO:0000256" key="8">
    <source>
        <dbReference type="ARBA" id="ARBA00034269"/>
    </source>
</evidence>
<sequence length="1517" mass="172437">MYIRLSYDTKPDNLLHLMVKDWHLELPTLLISVHGGLQNFDLQPRLKQVFGKGLIKAAVTTGAWILTAGINTGVIRHVGDALKDHCSKSRGKVCAIGIAPWGILESKEDLIGRDVTRPYQTMSNPLSKLAVLNSSHSHFILCDNGTFGKYGAEVKLRRQLEKHISLQKINTRQGVPLVCLIVEGGPNMITVVLESLREEPPVPVVVCDGSGRASDILSFAHKHTENEGTISDDARDQLLVSIQKTFNYSKNQSQQIFLMIMECMKRRELITVFRLGSEGQQDIEMAILTALLKGTNASASDQLSLALAWNRVDIARNQIFVYGHNLPPASAVASATSIVKAKSSPAASQGMAKCRGKWGKGGKAKADVQEEMDPRKLELLNWVSSLEQAMMDALVLDRVDFVKLLIENGVNIHHFLTIPRLEELYNTKLGPVNTLNAVVRDVKKGNLPPDYQITLIDIGLVMEYLMGGAYRCNYTRKSFRSLYNNLYGLKRPKALKLLGMEDDEPNLKGKKKKKKKEEEVDIDVDDPEVSRFQYPFHELIVWAVLTRRQKMALFLWQRGEEAMAKALVACKLYKAMAHESSVSELVDDIFQDLDNNSKEFGTLAYELLDQAYKHDEQVAMKLLTYELKNWSNSTCLKLAVAAKHRDFIAHTCSQMLLTDMWMGCLRVGKNPGLKVIAGIILPPSILLLGFRVGDDTYQGSDDSKCAKDKDDDNKSSRDATTEAHSKKGDEEDGSKKLRHVPIGRKIYEFYNAPFTKFWFNTISYLGYLMLYNYIVLVKMERWPSVQEWLVISYILTLGLEKVRQILMSEPGKLKQKINVWLEEYWNITDLVAISIFLLGLLLRLQPEPYMGYGRVIYCVDIIFWYIRVLDIFGVNKYLGPYVMMIGKMMIDMLYFVVIMLVVLMSFGVARQAILHPDEEPTWRLARNIFYMPYWMIYGEVFADSIDRKTRIDIYAMEINPPCGDNKYDEDGKKLPPCIPGAWLTPAIMACYLLVANILLVNLLIAVFNNTFFEVKSISNQVWKFQRYQLIMTFHDRPVLPPPLIIFSHIYIIIRQICCCCCKKKEGELDEKDKGLKLILNSEELRCLYEFEEQCVEEYFREKEDEQQSSNNERIRVTSERVENMSMHLEEVNERENNMKASLQTVDLRLAQLEDIYSRMMKALEKLAGIDHSELKRTHSRTSTVSGFSSLLRTGSINSNDGYNPYCFYMDDCPASDEKNWAKSSQLIVANVKKPPNTTTLNPNDYGLNLEVGVPVVRVSSNSCENTWIPPCEKTAESIDQVEEAKTAFEASPSLVQRSRSTSLFSATAREDLIHRAKEPNSLQEGIVRSATMRRWSAGSEYKVQPNLTGQPPLDIHIIKLTEKKEANKSERHLRPQIPNILSTEIRTQEEEKEGQRGRSDITQVDRKENGSEESLNMKGNTEVRERDPTETDEIWRNAVEDRRMNVHGDIPDSFHLLVPEERMFPPGRSKSWNTKCRKTLRASADKPRGSSSESSLACGSSLERSGEKFGKVSGKEE</sequence>
<feature type="region of interest" description="Disordered" evidence="9">
    <location>
        <begin position="1366"/>
        <end position="1432"/>
    </location>
</feature>
<dbReference type="InterPro" id="IPR032415">
    <property type="entry name" value="TRPM_tetra"/>
</dbReference>
<dbReference type="InterPro" id="IPR037162">
    <property type="entry name" value="TRPM_tetra_sf"/>
</dbReference>
<evidence type="ECO:0000256" key="3">
    <source>
        <dbReference type="ARBA" id="ARBA00022692"/>
    </source>
</evidence>
<reference evidence="15" key="1">
    <citation type="journal article" date="2016" name="Nat. Commun.">
        <title>The channel catfish genome sequence provides insights into the evolution of scale formation in teleosts.</title>
        <authorList>
            <person name="Liu Z."/>
            <person name="Liu S."/>
            <person name="Yao J."/>
            <person name="Bao L."/>
            <person name="Zhang J."/>
            <person name="Li Y."/>
            <person name="Jiang C."/>
            <person name="Sun L."/>
            <person name="Wang R."/>
            <person name="Zhang Y."/>
            <person name="Zhou T."/>
            <person name="Zeng Q."/>
            <person name="Fu Q."/>
            <person name="Gao S."/>
            <person name="Li N."/>
            <person name="Koren S."/>
            <person name="Jiang Y."/>
            <person name="Zimin A."/>
            <person name="Xu P."/>
            <person name="Phillippy A.M."/>
            <person name="Geng X."/>
            <person name="Song L."/>
            <person name="Sun F."/>
            <person name="Li C."/>
            <person name="Wang X."/>
            <person name="Chen A."/>
            <person name="Jin Y."/>
            <person name="Yuan Z."/>
            <person name="Yang Y."/>
            <person name="Tan S."/>
            <person name="Peatman E."/>
            <person name="Lu J."/>
            <person name="Qin Z."/>
            <person name="Dunham R."/>
            <person name="Li Z."/>
            <person name="Sonstegard T."/>
            <person name="Feng J."/>
            <person name="Danzmann R.G."/>
            <person name="Schroeder S."/>
            <person name="Scheffler B."/>
            <person name="Duke M.V."/>
            <person name="Ballard L."/>
            <person name="Kucuktas H."/>
            <person name="Kaltenboeck L."/>
            <person name="Liu H."/>
            <person name="Armbruster J."/>
            <person name="Xie Y."/>
            <person name="Kirby M.L."/>
            <person name="Tian Y."/>
            <person name="Flanagan M.E."/>
            <person name="Mu W."/>
            <person name="Waldbieser G.C."/>
        </authorList>
    </citation>
    <scope>NUCLEOTIDE SEQUENCE [LARGE SCALE GENOMIC DNA]</scope>
    <source>
        <strain evidence="15">SDA103</strain>
    </source>
</reference>
<evidence type="ECO:0000256" key="4">
    <source>
        <dbReference type="ARBA" id="ARBA00022989"/>
    </source>
</evidence>
<evidence type="ECO:0000256" key="1">
    <source>
        <dbReference type="ARBA" id="ARBA00004141"/>
    </source>
</evidence>
<evidence type="ECO:0000259" key="12">
    <source>
        <dbReference type="Pfam" id="PF16519"/>
    </source>
</evidence>
<feature type="region of interest" description="Disordered" evidence="9">
    <location>
        <begin position="697"/>
        <end position="734"/>
    </location>
</feature>
<evidence type="ECO:0000313" key="16">
    <source>
        <dbReference type="RefSeq" id="XP_053541593.1"/>
    </source>
</evidence>
<feature type="compositionally biased region" description="Basic and acidic residues" evidence="9">
    <location>
        <begin position="1386"/>
        <end position="1410"/>
    </location>
</feature>
<evidence type="ECO:0000256" key="10">
    <source>
        <dbReference type="SAM" id="Phobius"/>
    </source>
</evidence>
<comment type="catalytic activity">
    <reaction evidence="8">
        <text>Mg(2+)(in) = Mg(2+)(out)</text>
        <dbReference type="Rhea" id="RHEA:29827"/>
        <dbReference type="ChEBI" id="CHEBI:18420"/>
    </reaction>
</comment>
<dbReference type="Pfam" id="PF00520">
    <property type="entry name" value="Ion_trans"/>
    <property type="match status" value="1"/>
</dbReference>
<feature type="compositionally biased region" description="Basic and acidic residues" evidence="9">
    <location>
        <begin position="1421"/>
        <end position="1432"/>
    </location>
</feature>
<accession>A0A9F7TNA2</accession>
<dbReference type="InterPro" id="IPR005821">
    <property type="entry name" value="Ion_trans_dom"/>
</dbReference>
<feature type="compositionally biased region" description="Low complexity" evidence="9">
    <location>
        <begin position="1489"/>
        <end position="1503"/>
    </location>
</feature>
<keyword evidence="2" id="KW-0813">Transport</keyword>
<feature type="transmembrane region" description="Helical" evidence="10">
    <location>
        <begin position="824"/>
        <end position="842"/>
    </location>
</feature>
<reference evidence="16" key="2">
    <citation type="submission" date="2025-08" db="UniProtKB">
        <authorList>
            <consortium name="RefSeq"/>
        </authorList>
    </citation>
    <scope>IDENTIFICATION</scope>
    <source>
        <tissue evidence="16">Blood</tissue>
    </source>
</reference>
<feature type="domain" description="TRPM SLOG" evidence="13">
    <location>
        <begin position="2"/>
        <end position="263"/>
    </location>
</feature>
<dbReference type="GO" id="GO:0005262">
    <property type="term" value="F:calcium channel activity"/>
    <property type="evidence" value="ECO:0007669"/>
    <property type="project" value="TreeGrafter"/>
</dbReference>
<evidence type="ECO:0000259" key="14">
    <source>
        <dbReference type="Pfam" id="PF25508"/>
    </source>
</evidence>
<dbReference type="GO" id="GO:0051262">
    <property type="term" value="P:protein tetramerization"/>
    <property type="evidence" value="ECO:0007669"/>
    <property type="project" value="InterPro"/>
</dbReference>
<dbReference type="GO" id="GO:0005886">
    <property type="term" value="C:plasma membrane"/>
    <property type="evidence" value="ECO:0007669"/>
    <property type="project" value="TreeGrafter"/>
</dbReference>
<evidence type="ECO:0000256" key="5">
    <source>
        <dbReference type="ARBA" id="ARBA00023065"/>
    </source>
</evidence>
<feature type="compositionally biased region" description="Basic and acidic residues" evidence="9">
    <location>
        <begin position="701"/>
        <end position="734"/>
    </location>
</feature>
<dbReference type="Pfam" id="PF18139">
    <property type="entry name" value="LSDAT_euk"/>
    <property type="match status" value="1"/>
</dbReference>
<keyword evidence="5" id="KW-0406">Ion transport</keyword>
<evidence type="ECO:0000256" key="6">
    <source>
        <dbReference type="ARBA" id="ARBA00023136"/>
    </source>
</evidence>
<comment type="subcellular location">
    <subcellularLocation>
        <location evidence="1">Membrane</location>
        <topology evidence="1">Multi-pass membrane protein</topology>
    </subcellularLocation>
</comment>
<dbReference type="OrthoDB" id="301415at2759"/>
<feature type="transmembrane region" description="Helical" evidence="10">
    <location>
        <begin position="757"/>
        <end position="776"/>
    </location>
</feature>
<keyword evidence="7" id="KW-0407">Ion channel</keyword>
<dbReference type="InterPro" id="IPR050927">
    <property type="entry name" value="TRPM"/>
</dbReference>
<organism evidence="15 16">
    <name type="scientific">Ictalurus punctatus</name>
    <name type="common">Channel catfish</name>
    <name type="synonym">Silurus punctatus</name>
    <dbReference type="NCBI Taxonomy" id="7998"/>
    <lineage>
        <taxon>Eukaryota</taxon>
        <taxon>Metazoa</taxon>
        <taxon>Chordata</taxon>
        <taxon>Craniata</taxon>
        <taxon>Vertebrata</taxon>
        <taxon>Euteleostomi</taxon>
        <taxon>Actinopterygii</taxon>
        <taxon>Neopterygii</taxon>
        <taxon>Teleostei</taxon>
        <taxon>Ostariophysi</taxon>
        <taxon>Siluriformes</taxon>
        <taxon>Ictaluridae</taxon>
        <taxon>Ictalurus</taxon>
    </lineage>
</organism>
<keyword evidence="6 10" id="KW-0472">Membrane</keyword>